<evidence type="ECO:0000256" key="1">
    <source>
        <dbReference type="SAM" id="Phobius"/>
    </source>
</evidence>
<accession>A0ABW0EP30</accession>
<keyword evidence="3" id="KW-1185">Reference proteome</keyword>
<name>A0ABW0EP30_9PSEU</name>
<organism evidence="2 3">
    <name type="scientific">Actinokineospora guangxiensis</name>
    <dbReference type="NCBI Taxonomy" id="1490288"/>
    <lineage>
        <taxon>Bacteria</taxon>
        <taxon>Bacillati</taxon>
        <taxon>Actinomycetota</taxon>
        <taxon>Actinomycetes</taxon>
        <taxon>Pseudonocardiales</taxon>
        <taxon>Pseudonocardiaceae</taxon>
        <taxon>Actinokineospora</taxon>
    </lineage>
</organism>
<keyword evidence="1" id="KW-1133">Transmembrane helix</keyword>
<reference evidence="3" key="1">
    <citation type="journal article" date="2019" name="Int. J. Syst. Evol. Microbiol.">
        <title>The Global Catalogue of Microorganisms (GCM) 10K type strain sequencing project: providing services to taxonomists for standard genome sequencing and annotation.</title>
        <authorList>
            <consortium name="The Broad Institute Genomics Platform"/>
            <consortium name="The Broad Institute Genome Sequencing Center for Infectious Disease"/>
            <person name="Wu L."/>
            <person name="Ma J."/>
        </authorList>
    </citation>
    <scope>NUCLEOTIDE SEQUENCE [LARGE SCALE GENOMIC DNA]</scope>
    <source>
        <strain evidence="3">CCUG 59778</strain>
    </source>
</reference>
<proteinExistence type="predicted"/>
<dbReference type="RefSeq" id="WP_378247649.1">
    <property type="nucleotide sequence ID" value="NZ_JBHSKF010000005.1"/>
</dbReference>
<feature type="transmembrane region" description="Helical" evidence="1">
    <location>
        <begin position="6"/>
        <end position="27"/>
    </location>
</feature>
<keyword evidence="1" id="KW-0472">Membrane</keyword>
<evidence type="ECO:0000313" key="3">
    <source>
        <dbReference type="Proteomes" id="UP001596157"/>
    </source>
</evidence>
<dbReference type="Proteomes" id="UP001596157">
    <property type="component" value="Unassembled WGS sequence"/>
</dbReference>
<gene>
    <name evidence="2" type="ORF">ACFPM7_13505</name>
</gene>
<dbReference type="EMBL" id="JBHSKF010000005">
    <property type="protein sequence ID" value="MFC5288070.1"/>
    <property type="molecule type" value="Genomic_DNA"/>
</dbReference>
<evidence type="ECO:0008006" key="4">
    <source>
        <dbReference type="Google" id="ProtNLM"/>
    </source>
</evidence>
<protein>
    <recommendedName>
        <fullName evidence="4">Secreted protein</fullName>
    </recommendedName>
</protein>
<evidence type="ECO:0000313" key="2">
    <source>
        <dbReference type="EMBL" id="MFC5288070.1"/>
    </source>
</evidence>
<keyword evidence="1" id="KW-0812">Transmembrane</keyword>
<sequence length="287" mass="30516">MRLRAYEWVAVGVAGVVAVGLLLMYVLSPGAPAGHVMPMGVVPAAHSDGLSDAENGYRLDPVVVPSSRGVDREVAFRVLGVGGKAVTDFQVNQTKKIHFFVVRDDMAVFSHVHPELRGDTWHTSVDLVDGGAYRMFVEFIPFDSADPAHPIVLGVPFSISGDTELTPVPAPAVSADPVDGFVVSRVGGVSVIPVRTAALLRLRIEGVDGVPVRRLDPHLGASGHMTGFNTLLLSATHLHPVEPAGVALVDGELTFRAAFAERGEYRLFLEFRVGGVLRTAALTVMVS</sequence>
<comment type="caution">
    <text evidence="2">The sequence shown here is derived from an EMBL/GenBank/DDBJ whole genome shotgun (WGS) entry which is preliminary data.</text>
</comment>